<evidence type="ECO:0008006" key="5">
    <source>
        <dbReference type="Google" id="ProtNLM"/>
    </source>
</evidence>
<sequence length="724" mass="83709">MKLPIKTIASLSTCLFISSILVGCGKRPSLGSKDIRYKFKDLIDVKGVPIKAAPNDNYEINPFSDMGAWHAYHLPGLDDKEYYGGFTGPLYIAQEYGRWLSKSFNLIKIYDAQSGKEIKLADCKDLDLSYYPGLLVQRYDMEDFVLNLELRFITNRTALVTTKIKNKTNEDLNLKLNWEGELLKDSRHNDGEILDIRLEASANGVKVKFPDVNHTWAVFTSKEMEYELLYPFEVKTKVDGDKYIIEIEDISIKSKKEYILNTINTYTFTKDEKDNENQKIADIFKNPSKYIKDNDLRWENYLSNALKGKNHDYDKLVVKTIETLTTNWRSPAGEIKRDGITPSMSYKWFNGMWAWDSWKQAVAVTNFAPELAKDNIRAIFDYQREDGMIIDAIFYNKNRYGYIGEKGGNWNERNSKPPLASWAVWEVYESTGDKSFLGEMYPKLVKYHNWWYIGRDNDKNGIAEYGGSVDVLNNTEEEIIRAAAWESGMDNAVRFDIDYGIKVIENIDENGELVGYSINQESVDLNSYLYAEKKYLEKIAKVLNKTSEVNKYREEAEYVKDFIQRNMFDKETGFFYDIDILTKKPLRDRGKGIEGVLPLWAEVASKEQAEMVKDILIDEDKFNTKVPFPTASKDNPRYDSERYWRGPVWLDQAYFAIKGLDKSGYKDEANKLAKKIVENIEDGMVDGAVIRENYNPENGEGLHCTNFSWSAGMLYLLCKEYLMQ</sequence>
<dbReference type="RefSeq" id="WP_216516093.1">
    <property type="nucleotide sequence ID" value="NZ_JAHLPM010000001.1"/>
</dbReference>
<dbReference type="Pfam" id="PF22422">
    <property type="entry name" value="MGH1-like_GH"/>
    <property type="match status" value="1"/>
</dbReference>
<dbReference type="PROSITE" id="PS51257">
    <property type="entry name" value="PROKAR_LIPOPROTEIN"/>
    <property type="match status" value="1"/>
</dbReference>
<dbReference type="InterPro" id="IPR048450">
    <property type="entry name" value="YgjK_N"/>
</dbReference>
<evidence type="ECO:0000313" key="3">
    <source>
        <dbReference type="EMBL" id="MBU5436695.1"/>
    </source>
</evidence>
<dbReference type="PANTHER" id="PTHR23403">
    <property type="entry name" value="TREHALASE"/>
    <property type="match status" value="1"/>
</dbReference>
<evidence type="ECO:0000259" key="1">
    <source>
        <dbReference type="Pfam" id="PF21152"/>
    </source>
</evidence>
<feature type="domain" description="Glucosidase YgjK N-terminal" evidence="1">
    <location>
        <begin position="55"/>
        <end position="299"/>
    </location>
</feature>
<dbReference type="Proteomes" id="UP000749471">
    <property type="component" value="Unassembled WGS sequence"/>
</dbReference>
<dbReference type="PANTHER" id="PTHR23403:SF1">
    <property type="entry name" value="TREHALASE"/>
    <property type="match status" value="1"/>
</dbReference>
<dbReference type="InterPro" id="IPR054491">
    <property type="entry name" value="MGH1-like_GH"/>
</dbReference>
<accession>A0ABS6E1B3</accession>
<comment type="caution">
    <text evidence="3">The sequence shown here is derived from an EMBL/GenBank/DDBJ whole genome shotgun (WGS) entry which is preliminary data.</text>
</comment>
<dbReference type="Pfam" id="PF21152">
    <property type="entry name" value="YgjK_N"/>
    <property type="match status" value="1"/>
</dbReference>
<proteinExistence type="predicted"/>
<gene>
    <name evidence="3" type="ORF">KQI42_01670</name>
</gene>
<organism evidence="3 4">
    <name type="scientific">Tissierella simiarum</name>
    <dbReference type="NCBI Taxonomy" id="2841534"/>
    <lineage>
        <taxon>Bacteria</taxon>
        <taxon>Bacillati</taxon>
        <taxon>Bacillota</taxon>
        <taxon>Tissierellia</taxon>
        <taxon>Tissierellales</taxon>
        <taxon>Tissierellaceae</taxon>
        <taxon>Tissierella</taxon>
    </lineage>
</organism>
<evidence type="ECO:0000259" key="2">
    <source>
        <dbReference type="Pfam" id="PF22422"/>
    </source>
</evidence>
<dbReference type="InterPro" id="IPR001661">
    <property type="entry name" value="Glyco_hydro_37"/>
</dbReference>
<protein>
    <recommendedName>
        <fullName evidence="5">Glucosidase YgjK</fullName>
    </recommendedName>
</protein>
<feature type="domain" description="Mannosylglycerate hydrolase MGH1-like glycoside hydrolase" evidence="2">
    <location>
        <begin position="351"/>
        <end position="710"/>
    </location>
</feature>
<evidence type="ECO:0000313" key="4">
    <source>
        <dbReference type="Proteomes" id="UP000749471"/>
    </source>
</evidence>
<reference evidence="3 4" key="1">
    <citation type="submission" date="2021-06" db="EMBL/GenBank/DDBJ databases">
        <authorList>
            <person name="Sun Q."/>
            <person name="Li D."/>
        </authorList>
    </citation>
    <scope>NUCLEOTIDE SEQUENCE [LARGE SCALE GENOMIC DNA]</scope>
    <source>
        <strain evidence="3 4">MSJ-40</strain>
    </source>
</reference>
<name>A0ABS6E1B3_9FIRM</name>
<keyword evidence="4" id="KW-1185">Reference proteome</keyword>
<dbReference type="EMBL" id="JAHLPM010000001">
    <property type="protein sequence ID" value="MBU5436695.1"/>
    <property type="molecule type" value="Genomic_DNA"/>
</dbReference>